<name>A0A8T1W282_9STRA</name>
<dbReference type="Proteomes" id="UP000694044">
    <property type="component" value="Unassembled WGS sequence"/>
</dbReference>
<dbReference type="EMBL" id="JAGDFM010000078">
    <property type="protein sequence ID" value="KAG7387441.1"/>
    <property type="molecule type" value="Genomic_DNA"/>
</dbReference>
<evidence type="ECO:0000313" key="3">
    <source>
        <dbReference type="Proteomes" id="UP000694044"/>
    </source>
</evidence>
<feature type="compositionally biased region" description="Basic and acidic residues" evidence="1">
    <location>
        <begin position="154"/>
        <end position="179"/>
    </location>
</feature>
<reference evidence="2" key="1">
    <citation type="submission" date="2021-02" db="EMBL/GenBank/DDBJ databases">
        <authorList>
            <person name="Palmer J.M."/>
        </authorList>
    </citation>
    <scope>NUCLEOTIDE SEQUENCE</scope>
    <source>
        <strain evidence="2">SCRP734</strain>
    </source>
</reference>
<sequence>MVRETRRERDDILARLHGRSPADRQRIAAEHKAYLDGDRATDADFGDEDVSVGSGTEVEMTQRAVQAKKPVYLPPPRGKDASYLAAATKKMEDRLAAEAAAAKSGAAGKKERGKAKASSSRPVTKKQAAEKARSAKKAKEAKAMARAEAATSRRNAEKERERARGATEERSGADSRKQAPADIQAARKRKTPPSVKARAKGKQ</sequence>
<organism evidence="2 3">
    <name type="scientific">Phytophthora pseudosyringae</name>
    <dbReference type="NCBI Taxonomy" id="221518"/>
    <lineage>
        <taxon>Eukaryota</taxon>
        <taxon>Sar</taxon>
        <taxon>Stramenopiles</taxon>
        <taxon>Oomycota</taxon>
        <taxon>Peronosporomycetes</taxon>
        <taxon>Peronosporales</taxon>
        <taxon>Peronosporaceae</taxon>
        <taxon>Phytophthora</taxon>
    </lineage>
</organism>
<feature type="compositionally biased region" description="Basic and acidic residues" evidence="1">
    <location>
        <begin position="127"/>
        <end position="145"/>
    </location>
</feature>
<evidence type="ECO:0000313" key="2">
    <source>
        <dbReference type="EMBL" id="KAG7387441.1"/>
    </source>
</evidence>
<keyword evidence="3" id="KW-1185">Reference proteome</keyword>
<dbReference type="AlphaFoldDB" id="A0A8T1W282"/>
<proteinExistence type="predicted"/>
<protein>
    <submittedName>
        <fullName evidence="2">Uncharacterized protein</fullName>
    </submittedName>
</protein>
<feature type="region of interest" description="Disordered" evidence="1">
    <location>
        <begin position="93"/>
        <end position="203"/>
    </location>
</feature>
<feature type="compositionally biased region" description="Low complexity" evidence="1">
    <location>
        <begin position="97"/>
        <end position="107"/>
    </location>
</feature>
<dbReference type="OrthoDB" id="129653at2759"/>
<accession>A0A8T1W282</accession>
<comment type="caution">
    <text evidence="2">The sequence shown here is derived from an EMBL/GenBank/DDBJ whole genome shotgun (WGS) entry which is preliminary data.</text>
</comment>
<feature type="compositionally biased region" description="Basic residues" evidence="1">
    <location>
        <begin position="186"/>
        <end position="203"/>
    </location>
</feature>
<evidence type="ECO:0000256" key="1">
    <source>
        <dbReference type="SAM" id="MobiDB-lite"/>
    </source>
</evidence>
<gene>
    <name evidence="2" type="ORF">PHYPSEUDO_014089</name>
</gene>